<dbReference type="AlphaFoldDB" id="M5EF70"/>
<comment type="caution">
    <text evidence="1">The sequence shown here is derived from an EMBL/GenBank/DDBJ whole genome shotgun (WGS) entry which is preliminary data.</text>
</comment>
<accession>M5EF70</accession>
<dbReference type="RefSeq" id="WP_008872311.1">
    <property type="nucleotide sequence ID" value="NZ_CAUM01000006.1"/>
</dbReference>
<organism evidence="1 2">
    <name type="scientific">Mesorhizobium metallidurans STM 2683</name>
    <dbReference type="NCBI Taxonomy" id="1297569"/>
    <lineage>
        <taxon>Bacteria</taxon>
        <taxon>Pseudomonadati</taxon>
        <taxon>Pseudomonadota</taxon>
        <taxon>Alphaproteobacteria</taxon>
        <taxon>Hyphomicrobiales</taxon>
        <taxon>Phyllobacteriaceae</taxon>
        <taxon>Mesorhizobium</taxon>
    </lineage>
</organism>
<proteinExistence type="predicted"/>
<protein>
    <submittedName>
        <fullName evidence="1">Uncharacterized protein</fullName>
    </submittedName>
</protein>
<reference evidence="1 2" key="1">
    <citation type="submission" date="2013-02" db="EMBL/GenBank/DDBJ databases">
        <authorList>
            <person name="Genoscope - CEA"/>
        </authorList>
    </citation>
    <scope>NUCLEOTIDE SEQUENCE [LARGE SCALE GENOMIC DNA]</scope>
    <source>
        <strain evidence="1 2">STM 2683</strain>
    </source>
</reference>
<evidence type="ECO:0000313" key="1">
    <source>
        <dbReference type="EMBL" id="CCV03319.1"/>
    </source>
</evidence>
<keyword evidence="2" id="KW-1185">Reference proteome</keyword>
<name>M5EF70_9HYPH</name>
<dbReference type="STRING" id="1297569.MESS2_1030176"/>
<sequence>MGHSVIDAIGNDPLAQLVAMRAKGEIDDREFNLARKYLQEELSRTSQPLAVGAGSAGQSQRNGGGVWKWSWQVYAVLLAFALLAFLLPTSGDQLSSGRPDCAEFASSIAQKTGANVGSKSSLGDIAIHHPATAEIHLYCTDGVGPAPVLGKGSIDAISIFTRDDQPSEAYLDFVAEAGTVLTGYAQFYVRSEVEECLRAASATKRGIKYRNFGEFGMMCDGGPKWNRAYEVEMEGPFPQSALDLD</sequence>
<gene>
    <name evidence="1" type="ORF">MESS2_1030176</name>
</gene>
<dbReference type="Proteomes" id="UP000012062">
    <property type="component" value="Unassembled WGS sequence"/>
</dbReference>
<dbReference type="OrthoDB" id="8457162at2"/>
<evidence type="ECO:0000313" key="2">
    <source>
        <dbReference type="Proteomes" id="UP000012062"/>
    </source>
</evidence>
<dbReference type="EMBL" id="CAUM01000006">
    <property type="protein sequence ID" value="CCV03319.1"/>
    <property type="molecule type" value="Genomic_DNA"/>
</dbReference>